<dbReference type="Gene3D" id="1.10.10.60">
    <property type="entry name" value="Homeodomain-like"/>
    <property type="match status" value="1"/>
</dbReference>
<dbReference type="Pfam" id="PF00440">
    <property type="entry name" value="TetR_N"/>
    <property type="match status" value="1"/>
</dbReference>
<evidence type="ECO:0000256" key="3">
    <source>
        <dbReference type="ARBA" id="ARBA00023163"/>
    </source>
</evidence>
<keyword evidence="7" id="KW-1185">Reference proteome</keyword>
<evidence type="ECO:0000313" key="7">
    <source>
        <dbReference type="Proteomes" id="UP000479226"/>
    </source>
</evidence>
<dbReference type="Proteomes" id="UP000479226">
    <property type="component" value="Unassembled WGS sequence"/>
</dbReference>
<evidence type="ECO:0000256" key="1">
    <source>
        <dbReference type="ARBA" id="ARBA00023015"/>
    </source>
</evidence>
<dbReference type="SUPFAM" id="SSF46689">
    <property type="entry name" value="Homeodomain-like"/>
    <property type="match status" value="1"/>
</dbReference>
<keyword evidence="3" id="KW-0804">Transcription</keyword>
<sequence length="208" mass="23509">MSMETLRSRKRAATSQAIRRAAVELALQQGYENVTVDMICAASMVSQRTFFNYFGSKEGVYVGAEKAMPTPELIQGFVEGKGSSVFGDLFSMLAQTIVSTEPDLALFQARHQLIHQSPELLKREKARIGEVEETFVRYVMDRFHFQGRTEEQTPDLEDEARMVVSLVSGAMRFAMQKWVAGNFTDTREELVRSASSLIQRITSSEHWP</sequence>
<dbReference type="RefSeq" id="WP_165182291.1">
    <property type="nucleotide sequence ID" value="NZ_JAAKZI010000018.1"/>
</dbReference>
<dbReference type="EMBL" id="JAAKZI010000018">
    <property type="protein sequence ID" value="NGN84070.1"/>
    <property type="molecule type" value="Genomic_DNA"/>
</dbReference>
<dbReference type="PANTHER" id="PTHR30055:SF238">
    <property type="entry name" value="MYCOFACTOCIN BIOSYNTHESIS TRANSCRIPTIONAL REGULATOR MFTR-RELATED"/>
    <property type="match status" value="1"/>
</dbReference>
<evidence type="ECO:0000256" key="2">
    <source>
        <dbReference type="ARBA" id="ARBA00023125"/>
    </source>
</evidence>
<evidence type="ECO:0000256" key="4">
    <source>
        <dbReference type="PROSITE-ProRule" id="PRU00335"/>
    </source>
</evidence>
<dbReference type="PROSITE" id="PS01081">
    <property type="entry name" value="HTH_TETR_1"/>
    <property type="match status" value="1"/>
</dbReference>
<dbReference type="InterPro" id="IPR050109">
    <property type="entry name" value="HTH-type_TetR-like_transc_reg"/>
</dbReference>
<dbReference type="PROSITE" id="PS50977">
    <property type="entry name" value="HTH_TETR_2"/>
    <property type="match status" value="1"/>
</dbReference>
<keyword evidence="2 4" id="KW-0238">DNA-binding</keyword>
<dbReference type="InterPro" id="IPR009057">
    <property type="entry name" value="Homeodomain-like_sf"/>
</dbReference>
<evidence type="ECO:0000259" key="5">
    <source>
        <dbReference type="PROSITE" id="PS50977"/>
    </source>
</evidence>
<dbReference type="PANTHER" id="PTHR30055">
    <property type="entry name" value="HTH-TYPE TRANSCRIPTIONAL REGULATOR RUTR"/>
    <property type="match status" value="1"/>
</dbReference>
<organism evidence="6 7">
    <name type="scientific">Arthrobacter silviterrae</name>
    <dbReference type="NCBI Taxonomy" id="2026658"/>
    <lineage>
        <taxon>Bacteria</taxon>
        <taxon>Bacillati</taxon>
        <taxon>Actinomycetota</taxon>
        <taxon>Actinomycetes</taxon>
        <taxon>Micrococcales</taxon>
        <taxon>Micrococcaceae</taxon>
        <taxon>Arthrobacter</taxon>
    </lineage>
</organism>
<keyword evidence="1" id="KW-0805">Transcription regulation</keyword>
<dbReference type="Gene3D" id="1.10.357.10">
    <property type="entry name" value="Tetracycline Repressor, domain 2"/>
    <property type="match status" value="1"/>
</dbReference>
<comment type="caution">
    <text evidence="6">The sequence shown here is derived from an EMBL/GenBank/DDBJ whole genome shotgun (WGS) entry which is preliminary data.</text>
</comment>
<name>A0ABX0DFD2_9MICC</name>
<protein>
    <submittedName>
        <fullName evidence="6">TetR family transcriptional regulator</fullName>
    </submittedName>
</protein>
<accession>A0ABX0DFD2</accession>
<evidence type="ECO:0000313" key="6">
    <source>
        <dbReference type="EMBL" id="NGN84070.1"/>
    </source>
</evidence>
<feature type="DNA-binding region" description="H-T-H motif" evidence="4">
    <location>
        <begin position="35"/>
        <end position="54"/>
    </location>
</feature>
<dbReference type="InterPro" id="IPR001647">
    <property type="entry name" value="HTH_TetR"/>
</dbReference>
<gene>
    <name evidence="6" type="ORF">G6N77_11440</name>
</gene>
<reference evidence="6 7" key="1">
    <citation type="submission" date="2020-02" db="EMBL/GenBank/DDBJ databases">
        <title>Genome sequence of the type strain DSM 27180 of Arthrobacter silviterrae.</title>
        <authorList>
            <person name="Gao J."/>
            <person name="Sun J."/>
        </authorList>
    </citation>
    <scope>NUCLEOTIDE SEQUENCE [LARGE SCALE GENOMIC DNA]</scope>
    <source>
        <strain evidence="6 7">DSM 27180</strain>
    </source>
</reference>
<feature type="domain" description="HTH tetR-type" evidence="5">
    <location>
        <begin position="12"/>
        <end position="72"/>
    </location>
</feature>
<proteinExistence type="predicted"/>
<dbReference type="InterPro" id="IPR023772">
    <property type="entry name" value="DNA-bd_HTH_TetR-type_CS"/>
</dbReference>